<dbReference type="AlphaFoldDB" id="A0AAD7WNB3"/>
<keyword evidence="9" id="KW-1185">Reference proteome</keyword>
<comment type="caution">
    <text evidence="8">The sequence shown here is derived from an EMBL/GenBank/DDBJ whole genome shotgun (WGS) entry which is preliminary data.</text>
</comment>
<sequence>MRIFSSLTCTAALLLSTASALAHGPGLGNHKLQYADQVGAGLPMTESNATHPGATDSWSMMKGFFCLGLCVIGYGTSLVPLKNTDTGDGLFFQWVFCSSLWMGSFLAHTILGCPRVWLLSVLGGMLWSIGNLATIPILKTVGLGVGYLIWSVSTLLIGWATASCLILFLVKTEIEQGEREEREPLIKMDYVVSDENILEESNSNRAWVDRLSSKQRKPL</sequence>
<dbReference type="EMBL" id="JAINUG010000064">
    <property type="protein sequence ID" value="KAJ8402329.1"/>
    <property type="molecule type" value="Genomic_DNA"/>
</dbReference>
<reference evidence="8" key="1">
    <citation type="journal article" date="2023" name="Science">
        <title>Genome structures resolve the early diversification of teleost fishes.</title>
        <authorList>
            <person name="Parey E."/>
            <person name="Louis A."/>
            <person name="Montfort J."/>
            <person name="Bouchez O."/>
            <person name="Roques C."/>
            <person name="Iampietro C."/>
            <person name="Lluch J."/>
            <person name="Castinel A."/>
            <person name="Donnadieu C."/>
            <person name="Desvignes T."/>
            <person name="Floi Bucao C."/>
            <person name="Jouanno E."/>
            <person name="Wen M."/>
            <person name="Mejri S."/>
            <person name="Dirks R."/>
            <person name="Jansen H."/>
            <person name="Henkel C."/>
            <person name="Chen W.J."/>
            <person name="Zahm M."/>
            <person name="Cabau C."/>
            <person name="Klopp C."/>
            <person name="Thompson A.W."/>
            <person name="Robinson-Rechavi M."/>
            <person name="Braasch I."/>
            <person name="Lecointre G."/>
            <person name="Bobe J."/>
            <person name="Postlethwait J.H."/>
            <person name="Berthelot C."/>
            <person name="Roest Crollius H."/>
            <person name="Guiguen Y."/>
        </authorList>
    </citation>
    <scope>NUCLEOTIDE SEQUENCE</scope>
    <source>
        <strain evidence="8">NC1722</strain>
    </source>
</reference>
<name>A0AAD7WNB3_9TELE</name>
<dbReference type="Proteomes" id="UP001221898">
    <property type="component" value="Unassembled WGS sequence"/>
</dbReference>
<feature type="transmembrane region" description="Helical" evidence="6">
    <location>
        <begin position="60"/>
        <end position="79"/>
    </location>
</feature>
<dbReference type="PANTHER" id="PTHR16119">
    <property type="entry name" value="TRANSMEMBRANE PROTEIN 144"/>
    <property type="match status" value="1"/>
</dbReference>
<feature type="chain" id="PRO_5041949147" description="Transmembrane protein 144" evidence="7">
    <location>
        <begin position="23"/>
        <end position="219"/>
    </location>
</feature>
<evidence type="ECO:0000256" key="1">
    <source>
        <dbReference type="ARBA" id="ARBA00004141"/>
    </source>
</evidence>
<dbReference type="InterPro" id="IPR010651">
    <property type="entry name" value="Sugar_transport"/>
</dbReference>
<dbReference type="InterPro" id="IPR012435">
    <property type="entry name" value="TMEM144"/>
</dbReference>
<evidence type="ECO:0008006" key="10">
    <source>
        <dbReference type="Google" id="ProtNLM"/>
    </source>
</evidence>
<accession>A0AAD7WNB3</accession>
<comment type="similarity">
    <text evidence="2">Belongs to the TMEM144 family.</text>
</comment>
<evidence type="ECO:0000256" key="3">
    <source>
        <dbReference type="ARBA" id="ARBA00022692"/>
    </source>
</evidence>
<evidence type="ECO:0000256" key="2">
    <source>
        <dbReference type="ARBA" id="ARBA00005731"/>
    </source>
</evidence>
<keyword evidence="5 6" id="KW-0472">Membrane</keyword>
<keyword evidence="7" id="KW-0732">Signal</keyword>
<feature type="signal peptide" evidence="7">
    <location>
        <begin position="1"/>
        <end position="22"/>
    </location>
</feature>
<evidence type="ECO:0000256" key="4">
    <source>
        <dbReference type="ARBA" id="ARBA00022989"/>
    </source>
</evidence>
<gene>
    <name evidence="8" type="ORF">AAFF_G00368180</name>
</gene>
<evidence type="ECO:0000256" key="5">
    <source>
        <dbReference type="ARBA" id="ARBA00023136"/>
    </source>
</evidence>
<proteinExistence type="inferred from homology"/>
<evidence type="ECO:0000313" key="8">
    <source>
        <dbReference type="EMBL" id="KAJ8402329.1"/>
    </source>
</evidence>
<evidence type="ECO:0000256" key="7">
    <source>
        <dbReference type="SAM" id="SignalP"/>
    </source>
</evidence>
<evidence type="ECO:0000313" key="9">
    <source>
        <dbReference type="Proteomes" id="UP001221898"/>
    </source>
</evidence>
<keyword evidence="3 6" id="KW-0812">Transmembrane</keyword>
<comment type="subcellular location">
    <subcellularLocation>
        <location evidence="1">Membrane</location>
        <topology evidence="1">Multi-pass membrane protein</topology>
    </subcellularLocation>
</comment>
<feature type="transmembrane region" description="Helical" evidence="6">
    <location>
        <begin position="145"/>
        <end position="170"/>
    </location>
</feature>
<dbReference type="PANTHER" id="PTHR16119:SF17">
    <property type="entry name" value="TRANSMEMBRANE PROTEIN 144"/>
    <property type="match status" value="1"/>
</dbReference>
<evidence type="ECO:0000256" key="6">
    <source>
        <dbReference type="SAM" id="Phobius"/>
    </source>
</evidence>
<protein>
    <recommendedName>
        <fullName evidence="10">Transmembrane protein 144</fullName>
    </recommendedName>
</protein>
<feature type="transmembrane region" description="Helical" evidence="6">
    <location>
        <begin position="117"/>
        <end position="138"/>
    </location>
</feature>
<feature type="transmembrane region" description="Helical" evidence="6">
    <location>
        <begin position="91"/>
        <end position="111"/>
    </location>
</feature>
<organism evidence="8 9">
    <name type="scientific">Aldrovandia affinis</name>
    <dbReference type="NCBI Taxonomy" id="143900"/>
    <lineage>
        <taxon>Eukaryota</taxon>
        <taxon>Metazoa</taxon>
        <taxon>Chordata</taxon>
        <taxon>Craniata</taxon>
        <taxon>Vertebrata</taxon>
        <taxon>Euteleostomi</taxon>
        <taxon>Actinopterygii</taxon>
        <taxon>Neopterygii</taxon>
        <taxon>Teleostei</taxon>
        <taxon>Notacanthiformes</taxon>
        <taxon>Halosauridae</taxon>
        <taxon>Aldrovandia</taxon>
    </lineage>
</organism>
<keyword evidence="4 6" id="KW-1133">Transmembrane helix</keyword>
<dbReference type="Pfam" id="PF07857">
    <property type="entry name" value="TMEM144"/>
    <property type="match status" value="1"/>
</dbReference>
<dbReference type="GO" id="GO:0015144">
    <property type="term" value="F:carbohydrate transmembrane transporter activity"/>
    <property type="evidence" value="ECO:0007669"/>
    <property type="project" value="InterPro"/>
</dbReference>
<dbReference type="GO" id="GO:0016020">
    <property type="term" value="C:membrane"/>
    <property type="evidence" value="ECO:0007669"/>
    <property type="project" value="UniProtKB-SubCell"/>
</dbReference>